<keyword evidence="3" id="KW-0547">Nucleotide-binding</keyword>
<dbReference type="AlphaFoldDB" id="A0A7X2NMQ1"/>
<dbReference type="NCBIfam" id="TIGR01727">
    <property type="entry name" value="oligo_HPY"/>
    <property type="match status" value="1"/>
</dbReference>
<dbReference type="RefSeq" id="WP_154473206.1">
    <property type="nucleotide sequence ID" value="NZ_DBEWUL010000007.1"/>
</dbReference>
<organism evidence="6 7">
    <name type="scientific">Clostridium porci</name>
    <dbReference type="NCBI Taxonomy" id="2605778"/>
    <lineage>
        <taxon>Bacteria</taxon>
        <taxon>Bacillati</taxon>
        <taxon>Bacillota</taxon>
        <taxon>Clostridia</taxon>
        <taxon>Eubacteriales</taxon>
        <taxon>Clostridiaceae</taxon>
        <taxon>Clostridium</taxon>
    </lineage>
</organism>
<dbReference type="PROSITE" id="PS00211">
    <property type="entry name" value="ABC_TRANSPORTER_1"/>
    <property type="match status" value="1"/>
</dbReference>
<dbReference type="Proteomes" id="UP000429958">
    <property type="component" value="Unassembled WGS sequence"/>
</dbReference>
<dbReference type="NCBIfam" id="NF008453">
    <property type="entry name" value="PRK11308.1"/>
    <property type="match status" value="1"/>
</dbReference>
<name>A0A7X2NMQ1_9CLOT</name>
<evidence type="ECO:0000259" key="5">
    <source>
        <dbReference type="PROSITE" id="PS50893"/>
    </source>
</evidence>
<evidence type="ECO:0000256" key="4">
    <source>
        <dbReference type="ARBA" id="ARBA00022840"/>
    </source>
</evidence>
<keyword evidence="7" id="KW-1185">Reference proteome</keyword>
<dbReference type="InterPro" id="IPR027417">
    <property type="entry name" value="P-loop_NTPase"/>
</dbReference>
<dbReference type="GO" id="GO:0015833">
    <property type="term" value="P:peptide transport"/>
    <property type="evidence" value="ECO:0007669"/>
    <property type="project" value="InterPro"/>
</dbReference>
<gene>
    <name evidence="6" type="ORF">FYJ39_14560</name>
</gene>
<dbReference type="GO" id="GO:0005524">
    <property type="term" value="F:ATP binding"/>
    <property type="evidence" value="ECO:0007669"/>
    <property type="project" value="UniProtKB-KW"/>
</dbReference>
<evidence type="ECO:0000256" key="2">
    <source>
        <dbReference type="ARBA" id="ARBA00022448"/>
    </source>
</evidence>
<dbReference type="PANTHER" id="PTHR43776:SF8">
    <property type="entry name" value="ABC TRANSPORTER, ATP-BINDING PROTEIN"/>
    <property type="match status" value="1"/>
</dbReference>
<dbReference type="CDD" id="cd03257">
    <property type="entry name" value="ABC_NikE_OppD_transporters"/>
    <property type="match status" value="1"/>
</dbReference>
<dbReference type="EMBL" id="VUMD01000014">
    <property type="protein sequence ID" value="MSS37757.1"/>
    <property type="molecule type" value="Genomic_DNA"/>
</dbReference>
<evidence type="ECO:0000256" key="1">
    <source>
        <dbReference type="ARBA" id="ARBA00005417"/>
    </source>
</evidence>
<evidence type="ECO:0000313" key="7">
    <source>
        <dbReference type="Proteomes" id="UP000429958"/>
    </source>
</evidence>
<proteinExistence type="inferred from homology"/>
<reference evidence="6 7" key="1">
    <citation type="submission" date="2019-08" db="EMBL/GenBank/DDBJ databases">
        <title>In-depth cultivation of the pig gut microbiome towards novel bacterial diversity and tailored functional studies.</title>
        <authorList>
            <person name="Wylensek D."/>
            <person name="Hitch T.C.A."/>
            <person name="Clavel T."/>
        </authorList>
    </citation>
    <scope>NUCLEOTIDE SEQUENCE [LARGE SCALE GENOMIC DNA]</scope>
    <source>
        <strain evidence="6 7">WCA-389-WT-23D1</strain>
    </source>
</reference>
<dbReference type="SMART" id="SM00382">
    <property type="entry name" value="AAA"/>
    <property type="match status" value="1"/>
</dbReference>
<comment type="caution">
    <text evidence="6">The sequence shown here is derived from an EMBL/GenBank/DDBJ whole genome shotgun (WGS) entry which is preliminary data.</text>
</comment>
<dbReference type="Pfam" id="PF08352">
    <property type="entry name" value="oligo_HPY"/>
    <property type="match status" value="1"/>
</dbReference>
<dbReference type="InterPro" id="IPR050319">
    <property type="entry name" value="ABC_transp_ATP-bind"/>
</dbReference>
<dbReference type="InterPro" id="IPR003439">
    <property type="entry name" value="ABC_transporter-like_ATP-bd"/>
</dbReference>
<dbReference type="Gene3D" id="3.40.50.300">
    <property type="entry name" value="P-loop containing nucleotide triphosphate hydrolases"/>
    <property type="match status" value="1"/>
</dbReference>
<dbReference type="PANTHER" id="PTHR43776">
    <property type="entry name" value="TRANSPORT ATP-BINDING PROTEIN"/>
    <property type="match status" value="1"/>
</dbReference>
<feature type="domain" description="ABC transporter" evidence="5">
    <location>
        <begin position="8"/>
        <end position="262"/>
    </location>
</feature>
<dbReference type="InterPro" id="IPR003593">
    <property type="entry name" value="AAA+_ATPase"/>
</dbReference>
<evidence type="ECO:0000313" key="6">
    <source>
        <dbReference type="EMBL" id="MSS37757.1"/>
    </source>
</evidence>
<protein>
    <submittedName>
        <fullName evidence="6">Dipeptide ABC transporter ATP-binding protein</fullName>
    </submittedName>
</protein>
<dbReference type="InterPro" id="IPR013563">
    <property type="entry name" value="Oligopep_ABC_C"/>
</dbReference>
<accession>A0A7X2NMQ1</accession>
<dbReference type="InterPro" id="IPR017871">
    <property type="entry name" value="ABC_transporter-like_CS"/>
</dbReference>
<evidence type="ECO:0000256" key="3">
    <source>
        <dbReference type="ARBA" id="ARBA00022741"/>
    </source>
</evidence>
<dbReference type="FunFam" id="3.40.50.300:FF:000016">
    <property type="entry name" value="Oligopeptide ABC transporter ATP-binding component"/>
    <property type="match status" value="1"/>
</dbReference>
<dbReference type="GO" id="GO:0016887">
    <property type="term" value="F:ATP hydrolysis activity"/>
    <property type="evidence" value="ECO:0007669"/>
    <property type="project" value="InterPro"/>
</dbReference>
<dbReference type="GO" id="GO:0055085">
    <property type="term" value="P:transmembrane transport"/>
    <property type="evidence" value="ECO:0007669"/>
    <property type="project" value="UniProtKB-ARBA"/>
</dbReference>
<dbReference type="Pfam" id="PF00005">
    <property type="entry name" value="ABC_tran"/>
    <property type="match status" value="1"/>
</dbReference>
<comment type="similarity">
    <text evidence="1">Belongs to the ABC transporter superfamily.</text>
</comment>
<keyword evidence="2" id="KW-0813">Transport</keyword>
<dbReference type="PROSITE" id="PS50893">
    <property type="entry name" value="ABC_TRANSPORTER_2"/>
    <property type="match status" value="1"/>
</dbReference>
<sequence length="332" mass="37540">MEKKDIIFEIQDLKKHYPIQSGLLKKKTGCIKALDGISLTIHKGETIGIVGESGCGKSTFGKNMMMLETPTSGSLSYSLDGEMIDVTKLKGKELLRFRKKVQMVFQDPYSSLNPTKKIISSFDEPMKVHGMYSQKERQERICDCMNMVNLSPDYLYRYPHEFSGGQRQRICIARALCINPELVICDEPVSALDVSIQAQVLNLMKQIQKELGLTYVFIAHDLSVVQYMSNRIMVMYLGRVVETADSRRLYDNPLHPYTQALLSAVPVPSLNKEKQRIVLDGDVPSPINKPSGCPFHTRCSQCMEICKKELPPTVTTEEGHQVVCHLYQQKGK</sequence>
<keyword evidence="4 6" id="KW-0067">ATP-binding</keyword>
<dbReference type="SUPFAM" id="SSF52540">
    <property type="entry name" value="P-loop containing nucleoside triphosphate hydrolases"/>
    <property type="match status" value="1"/>
</dbReference>